<name>A0A974GYB4_XENLA</name>
<sequence>MGKNNLLFSKCRKSFGIDVGVSGCLRFGCGEALLSDILSQLVLCLVERLKDCKMSGSVLRLLGVAGSPVVG</sequence>
<dbReference type="AlphaFoldDB" id="A0A974GYB4"/>
<proteinExistence type="predicted"/>
<dbReference type="Proteomes" id="UP000694892">
    <property type="component" value="Unassembled WGS sequence"/>
</dbReference>
<protein>
    <submittedName>
        <fullName evidence="1">Uncharacterized protein</fullName>
    </submittedName>
</protein>
<organism evidence="1">
    <name type="scientific">Xenopus laevis</name>
    <name type="common">African clawed frog</name>
    <dbReference type="NCBI Taxonomy" id="8355"/>
    <lineage>
        <taxon>Eukaryota</taxon>
        <taxon>Metazoa</taxon>
        <taxon>Chordata</taxon>
        <taxon>Craniata</taxon>
        <taxon>Vertebrata</taxon>
        <taxon>Euteleostomi</taxon>
        <taxon>Amphibia</taxon>
        <taxon>Batrachia</taxon>
        <taxon>Anura</taxon>
        <taxon>Pipoidea</taxon>
        <taxon>Pipidae</taxon>
        <taxon>Xenopodinae</taxon>
        <taxon>Xenopus</taxon>
        <taxon>Xenopus</taxon>
    </lineage>
</organism>
<gene>
    <name evidence="1" type="ORF">XELAEV_18002626mg</name>
</gene>
<accession>A0A974GYB4</accession>
<reference evidence="1" key="1">
    <citation type="submission" date="2016-05" db="EMBL/GenBank/DDBJ databases">
        <title>WGS assembly of Xenopus laevis.</title>
        <authorList>
            <person name="Session A."/>
            <person name="Uno Y."/>
            <person name="Kwon T."/>
            <person name="Chapman J."/>
            <person name="Toyoda A."/>
            <person name="Takahashi S."/>
            <person name="Fukui A."/>
            <person name="Hikosaka A."/>
            <person name="Putnam N."/>
            <person name="Stites J."/>
            <person name="Van Heeringen S."/>
            <person name="Quigley I."/>
            <person name="Heinz S."/>
            <person name="Hellsten U."/>
            <person name="Lyons J."/>
            <person name="Suzuki A."/>
            <person name="Kondo M."/>
            <person name="Ogino H."/>
            <person name="Ochi H."/>
            <person name="Bogdanovic O."/>
            <person name="Lister R."/>
            <person name="Georgiou G."/>
            <person name="Paranjpe S."/>
            <person name="Van Kruijsbergen I."/>
            <person name="Mozaffari S."/>
            <person name="Shu S."/>
            <person name="Schmutz J."/>
            <person name="Jenkins J."/>
            <person name="Grimwood J."/>
            <person name="Carlson J."/>
            <person name="Mitros T."/>
            <person name="Simakov O."/>
            <person name="Heald R."/>
            <person name="Miller K."/>
            <person name="Haudenschild C."/>
            <person name="Kuroki Y."/>
            <person name="Tanaka T."/>
            <person name="Michiue T."/>
            <person name="Watanabe M."/>
            <person name="Kinoshita T."/>
            <person name="Ohta Y."/>
            <person name="Mawaribuchi S."/>
            <person name="Suzuki Y."/>
            <person name="Haramoto Y."/>
            <person name="Yamamoto T."/>
            <person name="Takagi C."/>
            <person name="Kitzman J."/>
            <person name="Shendure J."/>
            <person name="Nakayama T."/>
            <person name="Izutsu Y."/>
            <person name="Robert J."/>
            <person name="Dichmann D."/>
            <person name="Flajnik M."/>
            <person name="Houston D."/>
            <person name="Marcotte E."/>
            <person name="Wallingford J."/>
            <person name="Ito Y."/>
            <person name="Asashima M."/>
            <person name="Ueno N."/>
            <person name="Matsuda Y."/>
            <person name="Jan Veenstra G."/>
            <person name="Fujiyama A."/>
            <person name="Harland R."/>
            <person name="Taira M."/>
            <person name="Rokhsar D.S."/>
        </authorList>
    </citation>
    <scope>NUCLEOTIDE SEQUENCE</scope>
    <source>
        <strain evidence="1">J</strain>
        <tissue evidence="1">Blood</tissue>
    </source>
</reference>
<dbReference type="EMBL" id="KV495129">
    <property type="protein sequence ID" value="OCT55385.1"/>
    <property type="molecule type" value="Genomic_DNA"/>
</dbReference>
<evidence type="ECO:0000313" key="1">
    <source>
        <dbReference type="EMBL" id="OCT55385.1"/>
    </source>
</evidence>